<keyword evidence="2" id="KW-1185">Reference proteome</keyword>
<dbReference type="EMBL" id="MU826831">
    <property type="protein sequence ID" value="KAJ7373250.1"/>
    <property type="molecule type" value="Genomic_DNA"/>
</dbReference>
<dbReference type="OrthoDB" id="5989408at2759"/>
<evidence type="ECO:0000313" key="1">
    <source>
        <dbReference type="EMBL" id="KAJ7373250.1"/>
    </source>
</evidence>
<evidence type="ECO:0000313" key="2">
    <source>
        <dbReference type="Proteomes" id="UP001163046"/>
    </source>
</evidence>
<sequence length="99" mass="11431">MIKCRYGKLFKLYSDKIKILKAAANALKDNPFLDSQIFISDDVSKSVWKDRAKLRKDYLTGIKKRGNVEFAFIPWSVPAQILFKETNCSILKAFKLPDE</sequence>
<comment type="caution">
    <text evidence="1">The sequence shown here is derived from an EMBL/GenBank/DDBJ whole genome shotgun (WGS) entry which is preliminary data.</text>
</comment>
<dbReference type="AlphaFoldDB" id="A0A9W9Z1D8"/>
<reference evidence="1" key="1">
    <citation type="submission" date="2023-01" db="EMBL/GenBank/DDBJ databases">
        <title>Genome assembly of the deep-sea coral Lophelia pertusa.</title>
        <authorList>
            <person name="Herrera S."/>
            <person name="Cordes E."/>
        </authorList>
    </citation>
    <scope>NUCLEOTIDE SEQUENCE</scope>
    <source>
        <strain evidence="1">USNM1676648</strain>
        <tissue evidence="1">Polyp</tissue>
    </source>
</reference>
<name>A0A9W9Z1D8_9CNID</name>
<proteinExistence type="predicted"/>
<accession>A0A9W9Z1D8</accession>
<dbReference type="Proteomes" id="UP001163046">
    <property type="component" value="Unassembled WGS sequence"/>
</dbReference>
<protein>
    <submittedName>
        <fullName evidence="1">Uncharacterized protein</fullName>
    </submittedName>
</protein>
<gene>
    <name evidence="1" type="ORF">OS493_012839</name>
</gene>
<organism evidence="1 2">
    <name type="scientific">Desmophyllum pertusum</name>
    <dbReference type="NCBI Taxonomy" id="174260"/>
    <lineage>
        <taxon>Eukaryota</taxon>
        <taxon>Metazoa</taxon>
        <taxon>Cnidaria</taxon>
        <taxon>Anthozoa</taxon>
        <taxon>Hexacorallia</taxon>
        <taxon>Scleractinia</taxon>
        <taxon>Caryophylliina</taxon>
        <taxon>Caryophylliidae</taxon>
        <taxon>Desmophyllum</taxon>
    </lineage>
</organism>